<evidence type="ECO:0000256" key="3">
    <source>
        <dbReference type="ARBA" id="ARBA00023163"/>
    </source>
</evidence>
<dbReference type="SUPFAM" id="SSF55781">
    <property type="entry name" value="GAF domain-like"/>
    <property type="match status" value="1"/>
</dbReference>
<dbReference type="Proteomes" id="UP000036202">
    <property type="component" value="Chromosome"/>
</dbReference>
<dbReference type="OrthoDB" id="9791752at2"/>
<sequence>MKEKYWVPAIERAHKVLEEISEHPKKLRLIDLSKKLEISKSSLYSLLNTLEILGWITKEEGDTYSLGHSLGALSAGYFHQFDILQSFYKEASSSVLSINEHIQLGILKEGDVVYLGKMEGDSRVRLVTDPGMRFPAYASAIGKIQLIQYSKEQLKQIYASHKLEKKTSNTITNIDELYDNVQRAKQRGYATENEESAIGFHCVAAPIYNFENKIIAGVSFTMLENSWNTKKDAAQEEIIKLAYRLSQLAGYTGKARQNIE</sequence>
<dbReference type="Pfam" id="PF01614">
    <property type="entry name" value="IclR_C"/>
    <property type="match status" value="1"/>
</dbReference>
<evidence type="ECO:0000256" key="2">
    <source>
        <dbReference type="ARBA" id="ARBA00023125"/>
    </source>
</evidence>
<dbReference type="GO" id="GO:0003700">
    <property type="term" value="F:DNA-binding transcription factor activity"/>
    <property type="evidence" value="ECO:0007669"/>
    <property type="project" value="TreeGrafter"/>
</dbReference>
<proteinExistence type="predicted"/>
<dbReference type="PANTHER" id="PTHR30136">
    <property type="entry name" value="HELIX-TURN-HELIX TRANSCRIPTIONAL REGULATOR, ICLR FAMILY"/>
    <property type="match status" value="1"/>
</dbReference>
<dbReference type="PROSITE" id="PS51078">
    <property type="entry name" value="ICLR_ED"/>
    <property type="match status" value="1"/>
</dbReference>
<dbReference type="InterPro" id="IPR005471">
    <property type="entry name" value="Tscrpt_reg_IclR_N"/>
</dbReference>
<organism evidence="4 5">
    <name type="scientific">Priestia filamentosa</name>
    <dbReference type="NCBI Taxonomy" id="1402861"/>
    <lineage>
        <taxon>Bacteria</taxon>
        <taxon>Bacillati</taxon>
        <taxon>Bacillota</taxon>
        <taxon>Bacilli</taxon>
        <taxon>Bacillales</taxon>
        <taxon>Bacillaceae</taxon>
        <taxon>Priestia</taxon>
    </lineage>
</organism>
<dbReference type="SMART" id="SM00346">
    <property type="entry name" value="HTH_ICLR"/>
    <property type="match status" value="1"/>
</dbReference>
<dbReference type="KEGG" id="beo:BEH_13460"/>
<keyword evidence="1" id="KW-0805">Transcription regulation</keyword>
<keyword evidence="5" id="KW-1185">Reference proteome</keyword>
<dbReference type="InterPro" id="IPR036388">
    <property type="entry name" value="WH-like_DNA-bd_sf"/>
</dbReference>
<accession>A0A0H4KJJ2</accession>
<dbReference type="InterPro" id="IPR036390">
    <property type="entry name" value="WH_DNA-bd_sf"/>
</dbReference>
<accession>A0A231SE22</accession>
<dbReference type="InterPro" id="IPR050707">
    <property type="entry name" value="HTH_MetabolicPath_Reg"/>
</dbReference>
<evidence type="ECO:0000313" key="5">
    <source>
        <dbReference type="Proteomes" id="UP000036202"/>
    </source>
</evidence>
<keyword evidence="3" id="KW-0804">Transcription</keyword>
<reference evidence="4 5" key="1">
    <citation type="journal article" date="2015" name="PLoS ONE">
        <title>Genome Sequence of Bacillus endophyticus and Analysis of Its Companion Mechanism in the Ketogulonigenium vulgare-Bacillus Strain Consortium.</title>
        <authorList>
            <person name="Jia N."/>
            <person name="Du J."/>
            <person name="Ding M.Z."/>
            <person name="Gao F."/>
            <person name="Yuan Y.J."/>
        </authorList>
    </citation>
    <scope>NUCLEOTIDE SEQUENCE [LARGE SCALE GENOMIC DNA]</scope>
    <source>
        <strain evidence="4 5">Hbe603</strain>
    </source>
</reference>
<keyword evidence="2" id="KW-0238">DNA-binding</keyword>
<reference evidence="5" key="2">
    <citation type="submission" date="2015-06" db="EMBL/GenBank/DDBJ databases">
        <title>Genome Sequence of Bacillus endophyticus and Analysis of its Companion Mechanism in the Ketogulonigenium vulgare-Bacillus strain Consortium.</title>
        <authorList>
            <person name="Jia N."/>
            <person name="Du J."/>
            <person name="Ding M.-Z."/>
            <person name="Gao F."/>
            <person name="Yuan Y.-J."/>
        </authorList>
    </citation>
    <scope>NUCLEOTIDE SEQUENCE [LARGE SCALE GENOMIC DNA]</scope>
    <source>
        <strain evidence="5">Hbe603</strain>
    </source>
</reference>
<name>A0A0H4KJJ2_9BACI</name>
<dbReference type="PATRIC" id="fig|135735.6.peg.2844"/>
<evidence type="ECO:0000256" key="1">
    <source>
        <dbReference type="ARBA" id="ARBA00023015"/>
    </source>
</evidence>
<dbReference type="EMBL" id="CP011974">
    <property type="protein sequence ID" value="AKO93001.1"/>
    <property type="molecule type" value="Genomic_DNA"/>
</dbReference>
<protein>
    <submittedName>
        <fullName evidence="4">IclR family transcriptional regulator</fullName>
    </submittedName>
</protein>
<dbReference type="GO" id="GO:0003677">
    <property type="term" value="F:DNA binding"/>
    <property type="evidence" value="ECO:0007669"/>
    <property type="project" value="UniProtKB-KW"/>
</dbReference>
<dbReference type="PANTHER" id="PTHR30136:SF7">
    <property type="entry name" value="HTH-TYPE TRANSCRIPTIONAL REGULATOR KDGR-RELATED"/>
    <property type="match status" value="1"/>
</dbReference>
<dbReference type="Gene3D" id="3.30.450.40">
    <property type="match status" value="1"/>
</dbReference>
<dbReference type="PROSITE" id="PS51077">
    <property type="entry name" value="HTH_ICLR"/>
    <property type="match status" value="1"/>
</dbReference>
<dbReference type="GO" id="GO:0045892">
    <property type="term" value="P:negative regulation of DNA-templated transcription"/>
    <property type="evidence" value="ECO:0007669"/>
    <property type="project" value="UniProtKB-ARBA"/>
</dbReference>
<gene>
    <name evidence="4" type="ORF">BEH_13460</name>
</gene>
<dbReference type="InterPro" id="IPR014757">
    <property type="entry name" value="Tscrpt_reg_IclR_C"/>
</dbReference>
<dbReference type="Gene3D" id="1.10.10.10">
    <property type="entry name" value="Winged helix-like DNA-binding domain superfamily/Winged helix DNA-binding domain"/>
    <property type="match status" value="1"/>
</dbReference>
<evidence type="ECO:0000313" key="4">
    <source>
        <dbReference type="EMBL" id="AKO93001.1"/>
    </source>
</evidence>
<dbReference type="GeneID" id="93701816"/>
<dbReference type="Pfam" id="PF09339">
    <property type="entry name" value="HTH_IclR"/>
    <property type="match status" value="1"/>
</dbReference>
<dbReference type="RefSeq" id="WP_040057402.1">
    <property type="nucleotide sequence ID" value="NZ_CP011974.1"/>
</dbReference>
<dbReference type="AlphaFoldDB" id="A0A0H4KJJ2"/>
<dbReference type="SUPFAM" id="SSF46785">
    <property type="entry name" value="Winged helix' DNA-binding domain"/>
    <property type="match status" value="1"/>
</dbReference>
<dbReference type="InterPro" id="IPR029016">
    <property type="entry name" value="GAF-like_dom_sf"/>
</dbReference>